<sequence>MNRRQLFKSTIRRAKRSLNIEQSLPKLQYGVLLSLVLWTAILFVSRFFVFPYYREVATYVAVGAFIGVLFYIWWKRMREKDAIHRLDSFYPHNELITALSFKEEESPLVNALVKKCEIETQSAFLRFKNRKKSFVKPKALIGIVLSVLAIGILSIFPSATQQEAHVFEREQKVVKDLEKEVAELKKKSDVPQIKKQLQELQQKLQEIEYSEEALREVVKKQKELKLQEQKLKEKEKLAHQESDQGQNGLTAEEQKQLKELSELQKELASTANGTQSALSKLGKPISFDLQNAIASELGSESTEDSGDENSSSSDEQSNSDKGNSQQGNTGSQTQGNNPSSQKGQGQGQGQKNGNGSQGQGSGPQGNGGGQGKGGSGGKGGNGAGQGQGGRDLLSIPERIEGGSETTTDGGPLGEGKAAGEQKGSVPVTKGTIKSYEEVIGEYKDSYMESSERMQLPKDLQEIVQSYFSSIESE</sequence>
<dbReference type="Proteomes" id="UP000265692">
    <property type="component" value="Unassembled WGS sequence"/>
</dbReference>
<evidence type="ECO:0000256" key="1">
    <source>
        <dbReference type="SAM" id="MobiDB-lite"/>
    </source>
</evidence>
<feature type="compositionally biased region" description="Low complexity" evidence="1">
    <location>
        <begin position="308"/>
        <end position="343"/>
    </location>
</feature>
<keyword evidence="4" id="KW-1185">Reference proteome</keyword>
<feature type="compositionally biased region" description="Polar residues" evidence="1">
    <location>
        <begin position="269"/>
        <end position="278"/>
    </location>
</feature>
<keyword evidence="2" id="KW-1133">Transmembrane helix</keyword>
<dbReference type="RefSeq" id="WP_118877738.1">
    <property type="nucleotide sequence ID" value="NZ_QWEI01000016.1"/>
</dbReference>
<evidence type="ECO:0000256" key="2">
    <source>
        <dbReference type="SAM" id="Phobius"/>
    </source>
</evidence>
<feature type="transmembrane region" description="Helical" evidence="2">
    <location>
        <begin position="29"/>
        <end position="50"/>
    </location>
</feature>
<feature type="transmembrane region" description="Helical" evidence="2">
    <location>
        <begin position="139"/>
        <end position="159"/>
    </location>
</feature>
<evidence type="ECO:0008006" key="5">
    <source>
        <dbReference type="Google" id="ProtNLM"/>
    </source>
</evidence>
<evidence type="ECO:0000313" key="4">
    <source>
        <dbReference type="Proteomes" id="UP000265692"/>
    </source>
</evidence>
<reference evidence="3 4" key="1">
    <citation type="submission" date="2018-08" db="EMBL/GenBank/DDBJ databases">
        <title>Lysinibacillus sp. YLB-03 draft genome sequence.</title>
        <authorList>
            <person name="Yu L."/>
        </authorList>
    </citation>
    <scope>NUCLEOTIDE SEQUENCE [LARGE SCALE GENOMIC DNA]</scope>
    <source>
        <strain evidence="3 4">YLB-03</strain>
    </source>
</reference>
<name>A0A396SHV2_9BACL</name>
<protein>
    <recommendedName>
        <fullName evidence="5">Cdk activating kinase (CAK)/RNA polymerase II transcription initiation/nucleotide excision repair factor TFIIH/TFIIK, cyclin H subunit</fullName>
    </recommendedName>
</protein>
<keyword evidence="2" id="KW-0812">Transmembrane</keyword>
<dbReference type="PANTHER" id="PTHR40903:SF1">
    <property type="entry name" value="HYPHALLY REGULATED CELL WALL PROTEIN 3"/>
    <property type="match status" value="1"/>
</dbReference>
<gene>
    <name evidence="3" type="ORF">D1B33_17660</name>
</gene>
<dbReference type="PANTHER" id="PTHR40903">
    <property type="entry name" value="GLYCINE-RICH CELL WALL STRUCTURAL PROTEIN 1-LIKE"/>
    <property type="match status" value="1"/>
</dbReference>
<feature type="region of interest" description="Disordered" evidence="1">
    <location>
        <begin position="235"/>
        <end position="425"/>
    </location>
</feature>
<organism evidence="3 4">
    <name type="scientific">Ureibacillus yapensis</name>
    <dbReference type="NCBI Taxonomy" id="2304605"/>
    <lineage>
        <taxon>Bacteria</taxon>
        <taxon>Bacillati</taxon>
        <taxon>Bacillota</taxon>
        <taxon>Bacilli</taxon>
        <taxon>Bacillales</taxon>
        <taxon>Caryophanaceae</taxon>
        <taxon>Ureibacillus</taxon>
    </lineage>
</organism>
<keyword evidence="2" id="KW-0472">Membrane</keyword>
<comment type="caution">
    <text evidence="3">The sequence shown here is derived from an EMBL/GenBank/DDBJ whole genome shotgun (WGS) entry which is preliminary data.</text>
</comment>
<feature type="compositionally biased region" description="Gly residues" evidence="1">
    <location>
        <begin position="344"/>
        <end position="389"/>
    </location>
</feature>
<dbReference type="EMBL" id="QWEI01000016">
    <property type="protein sequence ID" value="RHW31451.1"/>
    <property type="molecule type" value="Genomic_DNA"/>
</dbReference>
<evidence type="ECO:0000313" key="3">
    <source>
        <dbReference type="EMBL" id="RHW31451.1"/>
    </source>
</evidence>
<dbReference type="OrthoDB" id="2380672at2"/>
<feature type="compositionally biased region" description="Basic and acidic residues" evidence="1">
    <location>
        <begin position="252"/>
        <end position="265"/>
    </location>
</feature>
<feature type="transmembrane region" description="Helical" evidence="2">
    <location>
        <begin position="56"/>
        <end position="74"/>
    </location>
</feature>
<dbReference type="AlphaFoldDB" id="A0A396SHV2"/>
<proteinExistence type="predicted"/>
<accession>A0A396SHV2</accession>